<reference evidence="2" key="2">
    <citation type="submission" date="2020-01" db="EMBL/GenBank/DDBJ databases">
        <authorList>
            <person name="Hornung B."/>
        </authorList>
    </citation>
    <scope>NUCLEOTIDE SEQUENCE</scope>
    <source>
        <strain evidence="2">PacBioINE</strain>
    </source>
</reference>
<evidence type="ECO:0000313" key="3">
    <source>
        <dbReference type="EMBL" id="CEJ05747.1"/>
    </source>
</evidence>
<dbReference type="Proteomes" id="UP000836597">
    <property type="component" value="Chromosome"/>
</dbReference>
<feature type="region of interest" description="Disordered" evidence="1">
    <location>
        <begin position="35"/>
        <end position="54"/>
    </location>
</feature>
<evidence type="ECO:0000313" key="4">
    <source>
        <dbReference type="Proteomes" id="UP001071230"/>
    </source>
</evidence>
<name>A0A8S0XCV7_9FIRM</name>
<gene>
    <name evidence="3" type="ORF">DEACI_0167</name>
    <name evidence="2" type="ORF">DEACI_3689</name>
</gene>
<dbReference type="EMBL" id="LR746496">
    <property type="protein sequence ID" value="CAA7602866.1"/>
    <property type="molecule type" value="Genomic_DNA"/>
</dbReference>
<proteinExistence type="predicted"/>
<protein>
    <submittedName>
        <fullName evidence="2">Uncharacterized protein</fullName>
    </submittedName>
</protein>
<organism evidence="2">
    <name type="scientific">Acididesulfobacillus acetoxydans</name>
    <dbReference type="NCBI Taxonomy" id="1561005"/>
    <lineage>
        <taxon>Bacteria</taxon>
        <taxon>Bacillati</taxon>
        <taxon>Bacillota</taxon>
        <taxon>Clostridia</taxon>
        <taxon>Eubacteriales</taxon>
        <taxon>Peptococcaceae</taxon>
        <taxon>Acididesulfobacillus</taxon>
    </lineage>
</organism>
<feature type="compositionally biased region" description="Polar residues" evidence="1">
    <location>
        <begin position="78"/>
        <end position="87"/>
    </location>
</feature>
<reference evidence="3" key="1">
    <citation type="submission" date="2014-11" db="EMBL/GenBank/DDBJ databases">
        <authorList>
            <person name="Hornung B.V."/>
        </authorList>
    </citation>
    <scope>NUCLEOTIDE SEQUENCE</scope>
    <source>
        <strain evidence="3">INE</strain>
    </source>
</reference>
<evidence type="ECO:0000256" key="1">
    <source>
        <dbReference type="SAM" id="MobiDB-lite"/>
    </source>
</evidence>
<sequence>MTETENTNPNERTTICGTGRVCRNVCATGRYDAARRGPGKAAVMGRSDEGPGELCHDGARWGPRTLENGGSFPERQEGLTTVPSGSVSFAPVLSSD</sequence>
<dbReference type="EMBL" id="CDGJ01000003">
    <property type="protein sequence ID" value="CEJ05747.1"/>
    <property type="molecule type" value="Genomic_DNA"/>
</dbReference>
<dbReference type="Proteomes" id="UP001071230">
    <property type="component" value="Unassembled WGS sequence"/>
</dbReference>
<keyword evidence="4" id="KW-1185">Reference proteome</keyword>
<dbReference type="KEGG" id="aacx:DEACI_3689"/>
<accession>A0A8S0XCV7</accession>
<evidence type="ECO:0000313" key="2">
    <source>
        <dbReference type="EMBL" id="CAA7602866.1"/>
    </source>
</evidence>
<feature type="region of interest" description="Disordered" evidence="1">
    <location>
        <begin position="69"/>
        <end position="96"/>
    </location>
</feature>
<dbReference type="AlphaFoldDB" id="A0A8S0XCV7"/>